<dbReference type="Pfam" id="PF02113">
    <property type="entry name" value="Peptidase_S13"/>
    <property type="match status" value="1"/>
</dbReference>
<dbReference type="InterPro" id="IPR000667">
    <property type="entry name" value="Peptidase_S13"/>
</dbReference>
<dbReference type="Gene3D" id="3.50.80.20">
    <property type="entry name" value="D-Ala-D-Ala carboxypeptidase C, peptidase S13"/>
    <property type="match status" value="1"/>
</dbReference>
<proteinExistence type="inferred from homology"/>
<dbReference type="GO" id="GO:0009002">
    <property type="term" value="F:serine-type D-Ala-D-Ala carboxypeptidase activity"/>
    <property type="evidence" value="ECO:0007669"/>
    <property type="project" value="UniProtKB-EC"/>
</dbReference>
<sequence>MKKLKHMKKNITLIFILLLQVISTGQDLSSLNKLVDKYQKSKLFKNSTWALHARYLKSGKVILDKNSEVSVAPASNMKLFTSTAALEILGEDYKFSTKLYYDGSISDDGNLYGNIYIVGGGDPSLGYDLVKSALPLDELMQSWIKAISAKGIKTVRGNIIADALLYDAKPIPDMWDWIDIGNYYGASSTALTINNNLYFLYFKPGNKGEAAEVLRMEPEVPGLTFTNYMKTGAKGSGDNGYIYCAPLQYNATLRGTIPAGVDEFSIKGSIPDPPLFAAQKLMSALQENGIAVKGKPTKLINLVIYDDSKMITKTISPPLKDIVYIVNKRSDNLYTEMLLKALALNVKGKGDIESGTEAVKEYLERNGINSDGLFMYDGCGLSRSDAITAKMMVDLLEMLTKKKHFDSFFNSLAVVGDPGDIGYFSSMGRGTEIEKNAHIKSGVITGVRAYSGYLKDRKGKTIIFSLIANNYNGEGSDVSFVHKKIMIELAKLN</sequence>
<evidence type="ECO:0000256" key="2">
    <source>
        <dbReference type="ARBA" id="ARBA00022801"/>
    </source>
</evidence>
<keyword evidence="3" id="KW-0121">Carboxypeptidase</keyword>
<dbReference type="InterPro" id="IPR012338">
    <property type="entry name" value="Beta-lactam/transpept-like"/>
</dbReference>
<protein>
    <submittedName>
        <fullName evidence="3">D-alanyl-D-alanine carboxypeptidase</fullName>
        <ecNumber evidence="3">3.4.16.4</ecNumber>
    </submittedName>
</protein>
<dbReference type="Gene3D" id="3.40.710.10">
    <property type="entry name" value="DD-peptidase/beta-lactamase superfamily"/>
    <property type="match status" value="1"/>
</dbReference>
<dbReference type="SUPFAM" id="SSF56601">
    <property type="entry name" value="beta-lactamase/transpeptidase-like"/>
    <property type="match status" value="1"/>
</dbReference>
<dbReference type="EMBL" id="UOGD01000278">
    <property type="protein sequence ID" value="VAX24709.1"/>
    <property type="molecule type" value="Genomic_DNA"/>
</dbReference>
<accession>A0A3B1C3G6</accession>
<reference evidence="3" key="1">
    <citation type="submission" date="2018-06" db="EMBL/GenBank/DDBJ databases">
        <authorList>
            <person name="Zhirakovskaya E."/>
        </authorList>
    </citation>
    <scope>NUCLEOTIDE SEQUENCE</scope>
</reference>
<keyword evidence="3" id="KW-0645">Protease</keyword>
<organism evidence="3">
    <name type="scientific">hydrothermal vent metagenome</name>
    <dbReference type="NCBI Taxonomy" id="652676"/>
    <lineage>
        <taxon>unclassified sequences</taxon>
        <taxon>metagenomes</taxon>
        <taxon>ecological metagenomes</taxon>
    </lineage>
</organism>
<keyword evidence="2 3" id="KW-0378">Hydrolase</keyword>
<dbReference type="PANTHER" id="PTHR30023:SF0">
    <property type="entry name" value="PENICILLIN-SENSITIVE CARBOXYPEPTIDASE A"/>
    <property type="match status" value="1"/>
</dbReference>
<dbReference type="PRINTS" id="PR00922">
    <property type="entry name" value="DADACBPTASE3"/>
</dbReference>
<dbReference type="PANTHER" id="PTHR30023">
    <property type="entry name" value="D-ALANYL-D-ALANINE CARBOXYPEPTIDASE"/>
    <property type="match status" value="1"/>
</dbReference>
<dbReference type="GO" id="GO:0006508">
    <property type="term" value="P:proteolysis"/>
    <property type="evidence" value="ECO:0007669"/>
    <property type="project" value="InterPro"/>
</dbReference>
<evidence type="ECO:0000256" key="1">
    <source>
        <dbReference type="ARBA" id="ARBA00006096"/>
    </source>
</evidence>
<dbReference type="AlphaFoldDB" id="A0A3B1C3G6"/>
<gene>
    <name evidence="3" type="ORF">MNBD_IGNAVI01-971</name>
</gene>
<dbReference type="GO" id="GO:0000270">
    <property type="term" value="P:peptidoglycan metabolic process"/>
    <property type="evidence" value="ECO:0007669"/>
    <property type="project" value="TreeGrafter"/>
</dbReference>
<evidence type="ECO:0000313" key="3">
    <source>
        <dbReference type="EMBL" id="VAX24709.1"/>
    </source>
</evidence>
<dbReference type="EC" id="3.4.16.4" evidence="3"/>
<dbReference type="NCBIfam" id="TIGR00666">
    <property type="entry name" value="PBP4"/>
    <property type="match status" value="1"/>
</dbReference>
<comment type="similarity">
    <text evidence="1">Belongs to the peptidase S13 family.</text>
</comment>
<name>A0A3B1C3G6_9ZZZZ</name>